<accession>A0AAU9TGB5</accession>
<feature type="chain" id="PRO_5043751141" evidence="1">
    <location>
        <begin position="26"/>
        <end position="92"/>
    </location>
</feature>
<dbReference type="Proteomes" id="UP001153954">
    <property type="component" value="Unassembled WGS sequence"/>
</dbReference>
<name>A0AAU9TGB5_EUPED</name>
<comment type="caution">
    <text evidence="2">The sequence shown here is derived from an EMBL/GenBank/DDBJ whole genome shotgun (WGS) entry which is preliminary data.</text>
</comment>
<dbReference type="EMBL" id="CAKOGL010000004">
    <property type="protein sequence ID" value="CAH2085152.1"/>
    <property type="molecule type" value="Genomic_DNA"/>
</dbReference>
<keyword evidence="1" id="KW-0732">Signal</keyword>
<reference evidence="2" key="1">
    <citation type="submission" date="2022-03" db="EMBL/GenBank/DDBJ databases">
        <authorList>
            <person name="Tunstrom K."/>
        </authorList>
    </citation>
    <scope>NUCLEOTIDE SEQUENCE</scope>
</reference>
<organism evidence="2 3">
    <name type="scientific">Euphydryas editha</name>
    <name type="common">Edith's checkerspot</name>
    <dbReference type="NCBI Taxonomy" id="104508"/>
    <lineage>
        <taxon>Eukaryota</taxon>
        <taxon>Metazoa</taxon>
        <taxon>Ecdysozoa</taxon>
        <taxon>Arthropoda</taxon>
        <taxon>Hexapoda</taxon>
        <taxon>Insecta</taxon>
        <taxon>Pterygota</taxon>
        <taxon>Neoptera</taxon>
        <taxon>Endopterygota</taxon>
        <taxon>Lepidoptera</taxon>
        <taxon>Glossata</taxon>
        <taxon>Ditrysia</taxon>
        <taxon>Papilionoidea</taxon>
        <taxon>Nymphalidae</taxon>
        <taxon>Nymphalinae</taxon>
        <taxon>Euphydryas</taxon>
    </lineage>
</organism>
<gene>
    <name evidence="2" type="ORF">EEDITHA_LOCUS1657</name>
</gene>
<evidence type="ECO:0000313" key="2">
    <source>
        <dbReference type="EMBL" id="CAH2085152.1"/>
    </source>
</evidence>
<feature type="signal peptide" evidence="1">
    <location>
        <begin position="1"/>
        <end position="25"/>
    </location>
</feature>
<evidence type="ECO:0000313" key="3">
    <source>
        <dbReference type="Proteomes" id="UP001153954"/>
    </source>
</evidence>
<evidence type="ECO:0000256" key="1">
    <source>
        <dbReference type="SAM" id="SignalP"/>
    </source>
</evidence>
<dbReference type="AlphaFoldDB" id="A0AAU9TGB5"/>
<sequence length="92" mass="10145">MFKRRWPFEMSRLFVVLITLALVAAAPAPGIHFSVFPSPVVHAPVVHTVPVAHSVPVVHSVPVHTVHTVHSVPIVHGPVVKYKVKNHYHVFG</sequence>
<protein>
    <submittedName>
        <fullName evidence="2">Uncharacterized protein</fullName>
    </submittedName>
</protein>
<proteinExistence type="predicted"/>
<keyword evidence="3" id="KW-1185">Reference proteome</keyword>